<name>A0A4U0X7Q8_9PEZI</name>
<dbReference type="PRINTS" id="PR00463">
    <property type="entry name" value="EP450I"/>
</dbReference>
<dbReference type="PANTHER" id="PTHR46300:SF1">
    <property type="entry name" value="P450, PUTATIVE (EUROFUNG)-RELATED"/>
    <property type="match status" value="1"/>
</dbReference>
<organism evidence="9 10">
    <name type="scientific">Friedmanniomyces simplex</name>
    <dbReference type="NCBI Taxonomy" id="329884"/>
    <lineage>
        <taxon>Eukaryota</taxon>
        <taxon>Fungi</taxon>
        <taxon>Dikarya</taxon>
        <taxon>Ascomycota</taxon>
        <taxon>Pezizomycotina</taxon>
        <taxon>Dothideomycetes</taxon>
        <taxon>Dothideomycetidae</taxon>
        <taxon>Mycosphaerellales</taxon>
        <taxon>Teratosphaeriaceae</taxon>
        <taxon>Friedmanniomyces</taxon>
    </lineage>
</organism>
<dbReference type="AlphaFoldDB" id="A0A4U0X7Q8"/>
<comment type="similarity">
    <text evidence="2">Belongs to the cytochrome P450 family.</text>
</comment>
<dbReference type="GO" id="GO:0005506">
    <property type="term" value="F:iron ion binding"/>
    <property type="evidence" value="ECO:0007669"/>
    <property type="project" value="InterPro"/>
</dbReference>
<evidence type="ECO:0000256" key="1">
    <source>
        <dbReference type="ARBA" id="ARBA00001971"/>
    </source>
</evidence>
<comment type="caution">
    <text evidence="9">The sequence shown here is derived from an EMBL/GenBank/DDBJ whole genome shotgun (WGS) entry which is preliminary data.</text>
</comment>
<protein>
    <recommendedName>
        <fullName evidence="11">Cytochrome P450</fullName>
    </recommendedName>
</protein>
<dbReference type="Proteomes" id="UP000309340">
    <property type="component" value="Unassembled WGS sequence"/>
</dbReference>
<sequence length="333" mass="37532">MPTPILLIVTSTLTLLLYLHFTNRKRPSLPVNSQVPIGPPGKPLVGNLLEIPPYHSWFKFTEWSKQYGPLYRLNLAGQTHFAYDTQLELTGRPIALSAWLSLLSLIAGPHLSMAFELVSHSLRPVFMPYGETWRQVRKLMHRLTNVTVATTYESLQEEESVRVFERYSAGLVLRLAYSKPVHTGEESFVRRIFRVAHTVERVASPGAYLVDAFPILLHLPTFLAPFKREARRLHNEEINLFRSLLHEGVKASEINNTVPASANFCGKWAQNPDLYDLTYDHVAYAIGTLFEAGAGTTTSAMTSFMLAMTLHQQEFAKLQQEVDAVTGGKRLPT</sequence>
<gene>
    <name evidence="9" type="ORF">B0A55_07757</name>
</gene>
<evidence type="ECO:0000256" key="6">
    <source>
        <dbReference type="ARBA" id="ARBA00023004"/>
    </source>
</evidence>
<dbReference type="Gene3D" id="1.10.630.10">
    <property type="entry name" value="Cytochrome P450"/>
    <property type="match status" value="1"/>
</dbReference>
<evidence type="ECO:0008006" key="11">
    <source>
        <dbReference type="Google" id="ProtNLM"/>
    </source>
</evidence>
<dbReference type="GO" id="GO:0020037">
    <property type="term" value="F:heme binding"/>
    <property type="evidence" value="ECO:0007669"/>
    <property type="project" value="InterPro"/>
</dbReference>
<reference evidence="9 10" key="1">
    <citation type="submission" date="2017-03" db="EMBL/GenBank/DDBJ databases">
        <title>Genomes of endolithic fungi from Antarctica.</title>
        <authorList>
            <person name="Coleine C."/>
            <person name="Masonjones S."/>
            <person name="Stajich J.E."/>
        </authorList>
    </citation>
    <scope>NUCLEOTIDE SEQUENCE [LARGE SCALE GENOMIC DNA]</scope>
    <source>
        <strain evidence="9 10">CCFEE 5184</strain>
    </source>
</reference>
<keyword evidence="7" id="KW-0503">Monooxygenase</keyword>
<dbReference type="STRING" id="329884.A0A4U0X7Q8"/>
<feature type="non-terminal residue" evidence="9">
    <location>
        <position position="333"/>
    </location>
</feature>
<dbReference type="InterPro" id="IPR002401">
    <property type="entry name" value="Cyt_P450_E_grp-I"/>
</dbReference>
<feature type="chain" id="PRO_5020319362" description="Cytochrome P450" evidence="8">
    <location>
        <begin position="25"/>
        <end position="333"/>
    </location>
</feature>
<evidence type="ECO:0000313" key="10">
    <source>
        <dbReference type="Proteomes" id="UP000309340"/>
    </source>
</evidence>
<keyword evidence="3" id="KW-0349">Heme</keyword>
<accession>A0A4U0X7Q8</accession>
<feature type="signal peptide" evidence="8">
    <location>
        <begin position="1"/>
        <end position="24"/>
    </location>
</feature>
<dbReference type="InterPro" id="IPR001128">
    <property type="entry name" value="Cyt_P450"/>
</dbReference>
<dbReference type="PANTHER" id="PTHR46300">
    <property type="entry name" value="P450, PUTATIVE (EUROFUNG)-RELATED-RELATED"/>
    <property type="match status" value="1"/>
</dbReference>
<evidence type="ECO:0000256" key="5">
    <source>
        <dbReference type="ARBA" id="ARBA00023002"/>
    </source>
</evidence>
<dbReference type="GO" id="GO:0004497">
    <property type="term" value="F:monooxygenase activity"/>
    <property type="evidence" value="ECO:0007669"/>
    <property type="project" value="UniProtKB-KW"/>
</dbReference>
<dbReference type="InterPro" id="IPR050364">
    <property type="entry name" value="Cytochrome_P450_fung"/>
</dbReference>
<proteinExistence type="inferred from homology"/>
<dbReference type="OrthoDB" id="1470350at2759"/>
<keyword evidence="10" id="KW-1185">Reference proteome</keyword>
<keyword evidence="4" id="KW-0479">Metal-binding</keyword>
<evidence type="ECO:0000256" key="2">
    <source>
        <dbReference type="ARBA" id="ARBA00010617"/>
    </source>
</evidence>
<dbReference type="Pfam" id="PF00067">
    <property type="entry name" value="p450"/>
    <property type="match status" value="1"/>
</dbReference>
<evidence type="ECO:0000313" key="9">
    <source>
        <dbReference type="EMBL" id="TKA72550.1"/>
    </source>
</evidence>
<evidence type="ECO:0000256" key="3">
    <source>
        <dbReference type="ARBA" id="ARBA00022617"/>
    </source>
</evidence>
<dbReference type="InterPro" id="IPR036396">
    <property type="entry name" value="Cyt_P450_sf"/>
</dbReference>
<keyword evidence="5" id="KW-0560">Oxidoreductase</keyword>
<dbReference type="GO" id="GO:0016705">
    <property type="term" value="F:oxidoreductase activity, acting on paired donors, with incorporation or reduction of molecular oxygen"/>
    <property type="evidence" value="ECO:0007669"/>
    <property type="project" value="InterPro"/>
</dbReference>
<keyword evidence="8" id="KW-0732">Signal</keyword>
<evidence type="ECO:0000256" key="8">
    <source>
        <dbReference type="SAM" id="SignalP"/>
    </source>
</evidence>
<dbReference type="EMBL" id="NAJQ01000304">
    <property type="protein sequence ID" value="TKA72550.1"/>
    <property type="molecule type" value="Genomic_DNA"/>
</dbReference>
<evidence type="ECO:0000256" key="7">
    <source>
        <dbReference type="ARBA" id="ARBA00023033"/>
    </source>
</evidence>
<dbReference type="SUPFAM" id="SSF48264">
    <property type="entry name" value="Cytochrome P450"/>
    <property type="match status" value="1"/>
</dbReference>
<evidence type="ECO:0000256" key="4">
    <source>
        <dbReference type="ARBA" id="ARBA00022723"/>
    </source>
</evidence>
<comment type="cofactor">
    <cofactor evidence="1">
        <name>heme</name>
        <dbReference type="ChEBI" id="CHEBI:30413"/>
    </cofactor>
</comment>
<keyword evidence="6" id="KW-0408">Iron</keyword>